<comment type="caution">
    <text evidence="3">The sequence shown here is derived from an EMBL/GenBank/DDBJ whole genome shotgun (WGS) entry which is preliminary data.</text>
</comment>
<gene>
    <name evidence="3" type="ORF">HJC23_002627</name>
</gene>
<evidence type="ECO:0000256" key="1">
    <source>
        <dbReference type="SAM" id="MobiDB-lite"/>
    </source>
</evidence>
<dbReference type="InterPro" id="IPR052219">
    <property type="entry name" value="Photolyase_Class-2"/>
</dbReference>
<dbReference type="PANTHER" id="PTHR10211">
    <property type="entry name" value="DEOXYRIBODIPYRIMIDINE PHOTOLYASE"/>
    <property type="match status" value="1"/>
</dbReference>
<dbReference type="FunFam" id="1.25.40.80:FF:000020">
    <property type="entry name" value="CPD photolyase type II"/>
    <property type="match status" value="1"/>
</dbReference>
<keyword evidence="4" id="KW-1185">Reference proteome</keyword>
<dbReference type="PANTHER" id="PTHR10211:SF0">
    <property type="entry name" value="DEOXYRIBODIPYRIMIDINE PHOTO-LYASE"/>
    <property type="match status" value="1"/>
</dbReference>
<dbReference type="AlphaFoldDB" id="A0ABD3PXH8"/>
<dbReference type="EMBL" id="JABMIG020000098">
    <property type="protein sequence ID" value="KAL3792820.1"/>
    <property type="molecule type" value="Genomic_DNA"/>
</dbReference>
<dbReference type="Gene3D" id="1.25.40.80">
    <property type="match status" value="1"/>
</dbReference>
<dbReference type="Gene3D" id="3.40.50.620">
    <property type="entry name" value="HUPs"/>
    <property type="match status" value="1"/>
</dbReference>
<protein>
    <recommendedName>
        <fullName evidence="2">Photolyase/cryptochrome alpha/beta domain-containing protein</fullName>
    </recommendedName>
</protein>
<dbReference type="PROSITE" id="PS51645">
    <property type="entry name" value="PHR_CRY_ALPHA_BETA"/>
    <property type="match status" value="1"/>
</dbReference>
<evidence type="ECO:0000259" key="2">
    <source>
        <dbReference type="PROSITE" id="PS51645"/>
    </source>
</evidence>
<dbReference type="InterPro" id="IPR036134">
    <property type="entry name" value="Crypto/Photolyase_FAD-like_sf"/>
</dbReference>
<dbReference type="InterPro" id="IPR006050">
    <property type="entry name" value="DNA_photolyase_N"/>
</dbReference>
<sequence length="729" mass="81272">MSILSELKDTLHPCLLARIHHSYPPPPSTPSTCDDGFVLYLPTVSLRIDQNPSFALACHVANLKKVPLVVLAVVLDDSHHQRTHNSHVGNASKVVMTSRRLAFTLQALSHACQRWSQHGAAVGIRIHASSDKQSHRRKVTAARTPDHLTLAARSLFVVTDEPFVSPYSVMVRKVEEACRKSGVECVRVDGSCTVPPLQVLRKNHCVEGSGVLFEGVPNKAYQWQIKTEHLRMGHLKAAMEGCFDAPELEVTMEDEEMFLPVKATNSPTHLSSELSWGQRLAHLFPSRWKPVAIADMDGDSRTDSSLSSLPNAPDMRPFTSKELSHLFCCDDYFDVDADGTQTLLDESNQLLPQNTKAKETVDAITQSNSITTPFHKFALHWPGADSTVPPVKHTIGTTPNGMARWNTWVQNGGLSRYAKERNDARNNLNGVSRMSAYLNLGIVSIFRLVWEVKQNQTKSGSSAKSKWKTGADKFEEEIVKFREHSYAHAFSRLDYDDVSSLPRWSVQYLDNESVTGKYTVSQLASGATECNKWNSMQTYLVRTGELHNNVRMTWGKSVVEWGVAESRDGTSTPSRSILQALCYLNDRFALDGLSPPSYGGLLWCMGWTDKPDSNGGVSPKPAYRYRMTPDDFEEAETRLQASCPRSDPTSKDDPGRKSSVNIKRQPSLKDVIDASNHSKGQFSENRPDAQYSAIKSTLSTPKAEKRKATIESFFQKKIPRNGQRIMPIN</sequence>
<organism evidence="3 4">
    <name type="scientific">Cyclotella cryptica</name>
    <dbReference type="NCBI Taxonomy" id="29204"/>
    <lineage>
        <taxon>Eukaryota</taxon>
        <taxon>Sar</taxon>
        <taxon>Stramenopiles</taxon>
        <taxon>Ochrophyta</taxon>
        <taxon>Bacillariophyta</taxon>
        <taxon>Coscinodiscophyceae</taxon>
        <taxon>Thalassiosirophycidae</taxon>
        <taxon>Stephanodiscales</taxon>
        <taxon>Stephanodiscaceae</taxon>
        <taxon>Cyclotella</taxon>
    </lineage>
</organism>
<dbReference type="SUPFAM" id="SSF48173">
    <property type="entry name" value="Cryptochrome/photolyase FAD-binding domain"/>
    <property type="match status" value="1"/>
</dbReference>
<feature type="compositionally biased region" description="Polar residues" evidence="1">
    <location>
        <begin position="675"/>
        <end position="684"/>
    </location>
</feature>
<evidence type="ECO:0000313" key="3">
    <source>
        <dbReference type="EMBL" id="KAL3792820.1"/>
    </source>
</evidence>
<accession>A0ABD3PXH8</accession>
<reference evidence="3 4" key="1">
    <citation type="journal article" date="2020" name="G3 (Bethesda)">
        <title>Improved Reference Genome for Cyclotella cryptica CCMP332, a Model for Cell Wall Morphogenesis, Salinity Adaptation, and Lipid Production in Diatoms (Bacillariophyta).</title>
        <authorList>
            <person name="Roberts W.R."/>
            <person name="Downey K.M."/>
            <person name="Ruck E.C."/>
            <person name="Traller J.C."/>
            <person name="Alverson A.J."/>
        </authorList>
    </citation>
    <scope>NUCLEOTIDE SEQUENCE [LARGE SCALE GENOMIC DNA]</scope>
    <source>
        <strain evidence="3 4">CCMP332</strain>
    </source>
</reference>
<dbReference type="Gene3D" id="1.10.579.10">
    <property type="entry name" value="DNA Cyclobutane Dipyrimidine Photolyase, subunit A, domain 3"/>
    <property type="match status" value="1"/>
</dbReference>
<name>A0ABD3PXH8_9STRA</name>
<evidence type="ECO:0000313" key="4">
    <source>
        <dbReference type="Proteomes" id="UP001516023"/>
    </source>
</evidence>
<dbReference type="Proteomes" id="UP001516023">
    <property type="component" value="Unassembled WGS sequence"/>
</dbReference>
<feature type="domain" description="Photolyase/cryptochrome alpha/beta" evidence="2">
    <location>
        <begin position="36"/>
        <end position="193"/>
    </location>
</feature>
<feature type="region of interest" description="Disordered" evidence="1">
    <location>
        <begin position="634"/>
        <end position="705"/>
    </location>
</feature>
<dbReference type="InterPro" id="IPR014729">
    <property type="entry name" value="Rossmann-like_a/b/a_fold"/>
</dbReference>
<proteinExistence type="predicted"/>